<reference evidence="2" key="1">
    <citation type="journal article" date="2020" name="Stud. Mycol.">
        <title>101 Dothideomycetes genomes: a test case for predicting lifestyles and emergence of pathogens.</title>
        <authorList>
            <person name="Haridas S."/>
            <person name="Albert R."/>
            <person name="Binder M."/>
            <person name="Bloem J."/>
            <person name="Labutti K."/>
            <person name="Salamov A."/>
            <person name="Andreopoulos B."/>
            <person name="Baker S."/>
            <person name="Barry K."/>
            <person name="Bills G."/>
            <person name="Bluhm B."/>
            <person name="Cannon C."/>
            <person name="Castanera R."/>
            <person name="Culley D."/>
            <person name="Daum C."/>
            <person name="Ezra D."/>
            <person name="Gonzalez J."/>
            <person name="Henrissat B."/>
            <person name="Kuo A."/>
            <person name="Liang C."/>
            <person name="Lipzen A."/>
            <person name="Lutzoni F."/>
            <person name="Magnuson J."/>
            <person name="Mondo S."/>
            <person name="Nolan M."/>
            <person name="Ohm R."/>
            <person name="Pangilinan J."/>
            <person name="Park H.-J."/>
            <person name="Ramirez L."/>
            <person name="Alfaro M."/>
            <person name="Sun H."/>
            <person name="Tritt A."/>
            <person name="Yoshinaga Y."/>
            <person name="Zwiers L.-H."/>
            <person name="Turgeon B."/>
            <person name="Goodwin S."/>
            <person name="Spatafora J."/>
            <person name="Crous P."/>
            <person name="Grigoriev I."/>
        </authorList>
    </citation>
    <scope>NUCLEOTIDE SEQUENCE</scope>
    <source>
        <strain evidence="2">CBS 115976</strain>
    </source>
</reference>
<name>A0A6A6UD18_9PEZI</name>
<sequence>MPSDQVLSSLSAYLAGVGLPIALAGLGLTDRGANLLNSASRWSLTTWRPSQGKCENRLWDQLEDGPLHNCTQPVLQDICHRRPHVRGSHCWESGLTMVLNHWKFAASSTFVAKPRPLPVQKAFLRVDFNVILAFIFMAARHDKNDYPVADRMQKRTFLLVGATLNIQQIADDVLVLHLEGSLVNNLTKDYAERLFKGYPPLRNDPKGNSVFNEHDEKRGGWIMALGLQTSFVEEDTFLPVYTDCVYYKDRRGHVFWRSMDRVRSIITDIWAPSFAGDPIATEHVKLTVRALEHIYKEETESGVSPFHDVPLPNITLSNHDQLKIITHFNGPPLIADSKQQQFRMDWEPLLQHVLVAAVKGSIRCIAYFKNSGRELEHILPIEKLRTADLYLRGC</sequence>
<evidence type="ECO:0000313" key="3">
    <source>
        <dbReference type="Proteomes" id="UP000799302"/>
    </source>
</evidence>
<dbReference type="AlphaFoldDB" id="A0A6A6UD18"/>
<protein>
    <submittedName>
        <fullName evidence="2">Uncharacterized protein</fullName>
    </submittedName>
</protein>
<gene>
    <name evidence="2" type="ORF">BT63DRAFT_425432</name>
</gene>
<accession>A0A6A6UD18</accession>
<dbReference type="Proteomes" id="UP000799302">
    <property type="component" value="Unassembled WGS sequence"/>
</dbReference>
<keyword evidence="1" id="KW-1133">Transmembrane helix</keyword>
<keyword evidence="1" id="KW-0472">Membrane</keyword>
<keyword evidence="1" id="KW-0812">Transmembrane</keyword>
<evidence type="ECO:0000313" key="2">
    <source>
        <dbReference type="EMBL" id="KAF2669760.1"/>
    </source>
</evidence>
<keyword evidence="3" id="KW-1185">Reference proteome</keyword>
<dbReference type="EMBL" id="MU004235">
    <property type="protein sequence ID" value="KAF2669760.1"/>
    <property type="molecule type" value="Genomic_DNA"/>
</dbReference>
<proteinExistence type="predicted"/>
<dbReference type="OrthoDB" id="5292533at2759"/>
<evidence type="ECO:0000256" key="1">
    <source>
        <dbReference type="SAM" id="Phobius"/>
    </source>
</evidence>
<feature type="transmembrane region" description="Helical" evidence="1">
    <location>
        <begin position="6"/>
        <end position="28"/>
    </location>
</feature>
<organism evidence="2 3">
    <name type="scientific">Microthyrium microscopicum</name>
    <dbReference type="NCBI Taxonomy" id="703497"/>
    <lineage>
        <taxon>Eukaryota</taxon>
        <taxon>Fungi</taxon>
        <taxon>Dikarya</taxon>
        <taxon>Ascomycota</taxon>
        <taxon>Pezizomycotina</taxon>
        <taxon>Dothideomycetes</taxon>
        <taxon>Dothideomycetes incertae sedis</taxon>
        <taxon>Microthyriales</taxon>
        <taxon>Microthyriaceae</taxon>
        <taxon>Microthyrium</taxon>
    </lineage>
</organism>